<name>A0AAD6EPM3_9POAL</name>
<sequence length="261" mass="29557">MALNSLQVKIIESSRVGPPPGTTPSHASLPFTFFDVRWMITPPFERLFFYPYCHTTLHFMTSLLLSLKHSLSLALETYYPLTGGFRRTPGTEDKLEHYYVEGDTVSFTVAKCDGPFEDLASDHKRDISQLDHLIPRLSKSKDDLQPLLAVQVTVFPEHGIVIGTTVHHAACDGTTSMQFIHAWAQACLSGAFVSSRVPFFDRSFISDPSNLYSSIIKIIKIIKRYYNFRKLFYSVTIGYVVKSLHYVLHATGCRLYDNSSF</sequence>
<organism evidence="3 4">
    <name type="scientific">Rhynchospora tenuis</name>
    <dbReference type="NCBI Taxonomy" id="198213"/>
    <lineage>
        <taxon>Eukaryota</taxon>
        <taxon>Viridiplantae</taxon>
        <taxon>Streptophyta</taxon>
        <taxon>Embryophyta</taxon>
        <taxon>Tracheophyta</taxon>
        <taxon>Spermatophyta</taxon>
        <taxon>Magnoliopsida</taxon>
        <taxon>Liliopsida</taxon>
        <taxon>Poales</taxon>
        <taxon>Cyperaceae</taxon>
        <taxon>Cyperoideae</taxon>
        <taxon>Rhynchosporeae</taxon>
        <taxon>Rhynchospora</taxon>
    </lineage>
</organism>
<evidence type="ECO:0000256" key="2">
    <source>
        <dbReference type="ARBA" id="ARBA00023315"/>
    </source>
</evidence>
<dbReference type="Proteomes" id="UP001210211">
    <property type="component" value="Unassembled WGS sequence"/>
</dbReference>
<proteinExistence type="predicted"/>
<evidence type="ECO:0000256" key="1">
    <source>
        <dbReference type="ARBA" id="ARBA00022679"/>
    </source>
</evidence>
<evidence type="ECO:0000313" key="3">
    <source>
        <dbReference type="EMBL" id="KAJ3696507.1"/>
    </source>
</evidence>
<accession>A0AAD6EPM3</accession>
<dbReference type="GO" id="GO:0016747">
    <property type="term" value="F:acyltransferase activity, transferring groups other than amino-acyl groups"/>
    <property type="evidence" value="ECO:0007669"/>
    <property type="project" value="UniProtKB-ARBA"/>
</dbReference>
<keyword evidence="4" id="KW-1185">Reference proteome</keyword>
<gene>
    <name evidence="3" type="ORF">LUZ61_000212</name>
</gene>
<dbReference type="InterPro" id="IPR023213">
    <property type="entry name" value="CAT-like_dom_sf"/>
</dbReference>
<dbReference type="EMBL" id="JAMRDG010000001">
    <property type="protein sequence ID" value="KAJ3696507.1"/>
    <property type="molecule type" value="Genomic_DNA"/>
</dbReference>
<comment type="caution">
    <text evidence="3">The sequence shown here is derived from an EMBL/GenBank/DDBJ whole genome shotgun (WGS) entry which is preliminary data.</text>
</comment>
<dbReference type="SUPFAM" id="SSF52777">
    <property type="entry name" value="CoA-dependent acyltransferases"/>
    <property type="match status" value="1"/>
</dbReference>
<dbReference type="AlphaFoldDB" id="A0AAD6EPM3"/>
<keyword evidence="1" id="KW-0808">Transferase</keyword>
<reference evidence="3 4" key="1">
    <citation type="journal article" date="2022" name="Cell">
        <title>Repeat-based holocentromeres influence genome architecture and karyotype evolution.</title>
        <authorList>
            <person name="Hofstatter P.G."/>
            <person name="Thangavel G."/>
            <person name="Lux T."/>
            <person name="Neumann P."/>
            <person name="Vondrak T."/>
            <person name="Novak P."/>
            <person name="Zhang M."/>
            <person name="Costa L."/>
            <person name="Castellani M."/>
            <person name="Scott A."/>
            <person name="Toegelov H."/>
            <person name="Fuchs J."/>
            <person name="Mata-Sucre Y."/>
            <person name="Dias Y."/>
            <person name="Vanzela A.L.L."/>
            <person name="Huettel B."/>
            <person name="Almeida C.C.S."/>
            <person name="Simkova H."/>
            <person name="Souza G."/>
            <person name="Pedrosa-Harand A."/>
            <person name="Macas J."/>
            <person name="Mayer K.F.X."/>
            <person name="Houben A."/>
            <person name="Marques A."/>
        </authorList>
    </citation>
    <scope>NUCLEOTIDE SEQUENCE [LARGE SCALE GENOMIC DNA]</scope>
    <source>
        <strain evidence="3">RhyTen1mFocal</strain>
    </source>
</reference>
<dbReference type="Gene3D" id="3.30.559.10">
    <property type="entry name" value="Chloramphenicol acetyltransferase-like domain"/>
    <property type="match status" value="1"/>
</dbReference>
<keyword evidence="2" id="KW-0012">Acyltransferase</keyword>
<evidence type="ECO:0000313" key="4">
    <source>
        <dbReference type="Proteomes" id="UP001210211"/>
    </source>
</evidence>
<dbReference type="Pfam" id="PF02458">
    <property type="entry name" value="Transferase"/>
    <property type="match status" value="1"/>
</dbReference>
<dbReference type="PANTHER" id="PTHR31625">
    <property type="match status" value="1"/>
</dbReference>
<protein>
    <submittedName>
        <fullName evidence="3">Uncharacterized protein</fullName>
    </submittedName>
</protein>
<dbReference type="InterPro" id="IPR051504">
    <property type="entry name" value="Plant_metabolite_acyltrans"/>
</dbReference>